<dbReference type="SUPFAM" id="SSF56219">
    <property type="entry name" value="DNase I-like"/>
    <property type="match status" value="1"/>
</dbReference>
<evidence type="ECO:0000256" key="2">
    <source>
        <dbReference type="ARBA" id="ARBA00001946"/>
    </source>
</evidence>
<feature type="domain" description="Endonuclease/exonuclease/phosphatase" evidence="9">
    <location>
        <begin position="9"/>
        <end position="223"/>
    </location>
</feature>
<dbReference type="RefSeq" id="WP_182707495.1">
    <property type="nucleotide sequence ID" value="NZ_JACJII010000001.1"/>
</dbReference>
<dbReference type="GO" id="GO:0004519">
    <property type="term" value="F:endonuclease activity"/>
    <property type="evidence" value="ECO:0007669"/>
    <property type="project" value="UniProtKB-KW"/>
</dbReference>
<accession>A0A7W3N365</accession>
<keyword evidence="8" id="KW-0234">DNA repair</keyword>
<dbReference type="Gene3D" id="3.60.10.10">
    <property type="entry name" value="Endonuclease/exonuclease/phosphatase"/>
    <property type="match status" value="1"/>
</dbReference>
<dbReference type="Pfam" id="PF03372">
    <property type="entry name" value="Exo_endo_phos"/>
    <property type="match status" value="1"/>
</dbReference>
<keyword evidence="10" id="KW-0255">Endonuclease</keyword>
<name>A0A7W3N365_9ACTN</name>
<keyword evidence="5" id="KW-0227">DNA damage</keyword>
<evidence type="ECO:0000313" key="11">
    <source>
        <dbReference type="Proteomes" id="UP000539313"/>
    </source>
</evidence>
<dbReference type="InterPro" id="IPR051547">
    <property type="entry name" value="TDP2-like"/>
</dbReference>
<dbReference type="InterPro" id="IPR005135">
    <property type="entry name" value="Endo/exonuclease/phosphatase"/>
</dbReference>
<evidence type="ECO:0000256" key="6">
    <source>
        <dbReference type="ARBA" id="ARBA00022801"/>
    </source>
</evidence>
<comment type="caution">
    <text evidence="10">The sequence shown here is derived from an EMBL/GenBank/DDBJ whole genome shotgun (WGS) entry which is preliminary data.</text>
</comment>
<keyword evidence="6 10" id="KW-0378">Hydrolase</keyword>
<evidence type="ECO:0000256" key="7">
    <source>
        <dbReference type="ARBA" id="ARBA00022842"/>
    </source>
</evidence>
<keyword evidence="11" id="KW-1185">Reference proteome</keyword>
<evidence type="ECO:0000256" key="8">
    <source>
        <dbReference type="ARBA" id="ARBA00023204"/>
    </source>
</evidence>
<proteinExistence type="predicted"/>
<keyword evidence="10" id="KW-0269">Exonuclease</keyword>
<sequence>MTGVRVLGYNIRSMRDDRAALTRVIRACAADLVCLQEVPRFWRWRARRDALAASCGLTVAAGRRPAGLAVLAGPRCRVLHAEYHLLSRVPGMHRRGLALAVLDVDGARVVAASTHLDLHPGPRRAHTAEILAVLDRVSRGHSAPVILAGDINEQPGGPSWSLLADAFTDAYAAAPRGPEHTYSSRAPRLRIDGVFADRRITVLGCGVPGDPALAADLPLATDHLPLVADLRLP</sequence>
<comment type="cofactor">
    <cofactor evidence="2">
        <name>Mg(2+)</name>
        <dbReference type="ChEBI" id="CHEBI:18420"/>
    </cofactor>
</comment>
<dbReference type="InterPro" id="IPR036691">
    <property type="entry name" value="Endo/exonu/phosph_ase_sf"/>
</dbReference>
<comment type="cofactor">
    <cofactor evidence="1">
        <name>Mn(2+)</name>
        <dbReference type="ChEBI" id="CHEBI:29035"/>
    </cofactor>
</comment>
<evidence type="ECO:0000313" key="10">
    <source>
        <dbReference type="EMBL" id="MBA9006649.1"/>
    </source>
</evidence>
<keyword evidence="3" id="KW-0540">Nuclease</keyword>
<evidence type="ECO:0000256" key="4">
    <source>
        <dbReference type="ARBA" id="ARBA00022723"/>
    </source>
</evidence>
<dbReference type="PANTHER" id="PTHR15822:SF4">
    <property type="entry name" value="TYROSYL-DNA PHOSPHODIESTERASE 2"/>
    <property type="match status" value="1"/>
</dbReference>
<reference evidence="10 11" key="1">
    <citation type="submission" date="2020-08" db="EMBL/GenBank/DDBJ databases">
        <title>Sequencing the genomes of 1000 actinobacteria strains.</title>
        <authorList>
            <person name="Klenk H.-P."/>
        </authorList>
    </citation>
    <scope>NUCLEOTIDE SEQUENCE [LARGE SCALE GENOMIC DNA]</scope>
    <source>
        <strain evidence="10 11">DSM 45823</strain>
    </source>
</reference>
<dbReference type="GO" id="GO:0046872">
    <property type="term" value="F:metal ion binding"/>
    <property type="evidence" value="ECO:0007669"/>
    <property type="project" value="UniProtKB-KW"/>
</dbReference>
<dbReference type="GO" id="GO:0004527">
    <property type="term" value="F:exonuclease activity"/>
    <property type="evidence" value="ECO:0007669"/>
    <property type="project" value="UniProtKB-KW"/>
</dbReference>
<evidence type="ECO:0000256" key="5">
    <source>
        <dbReference type="ARBA" id="ARBA00022763"/>
    </source>
</evidence>
<dbReference type="Proteomes" id="UP000539313">
    <property type="component" value="Unassembled WGS sequence"/>
</dbReference>
<keyword evidence="4" id="KW-0479">Metal-binding</keyword>
<evidence type="ECO:0000256" key="1">
    <source>
        <dbReference type="ARBA" id="ARBA00001936"/>
    </source>
</evidence>
<evidence type="ECO:0000259" key="9">
    <source>
        <dbReference type="Pfam" id="PF03372"/>
    </source>
</evidence>
<dbReference type="PANTHER" id="PTHR15822">
    <property type="entry name" value="TRAF AND TNF RECEPTOR-ASSOCIATED PROTEIN"/>
    <property type="match status" value="1"/>
</dbReference>
<organism evidence="10 11">
    <name type="scientific">Thermomonospora cellulosilytica</name>
    <dbReference type="NCBI Taxonomy" id="1411118"/>
    <lineage>
        <taxon>Bacteria</taxon>
        <taxon>Bacillati</taxon>
        <taxon>Actinomycetota</taxon>
        <taxon>Actinomycetes</taxon>
        <taxon>Streptosporangiales</taxon>
        <taxon>Thermomonosporaceae</taxon>
        <taxon>Thermomonospora</taxon>
    </lineage>
</organism>
<keyword evidence="7" id="KW-0460">Magnesium</keyword>
<dbReference type="EMBL" id="JACJII010000001">
    <property type="protein sequence ID" value="MBA9006649.1"/>
    <property type="molecule type" value="Genomic_DNA"/>
</dbReference>
<protein>
    <submittedName>
        <fullName evidence="10">Endonuclease/exonuclease/phosphatase family metal-dependent hydrolase</fullName>
    </submittedName>
</protein>
<evidence type="ECO:0000256" key="3">
    <source>
        <dbReference type="ARBA" id="ARBA00022722"/>
    </source>
</evidence>
<gene>
    <name evidence="10" type="ORF">HNR21_005531</name>
</gene>
<dbReference type="GO" id="GO:0006281">
    <property type="term" value="P:DNA repair"/>
    <property type="evidence" value="ECO:0007669"/>
    <property type="project" value="UniProtKB-KW"/>
</dbReference>
<dbReference type="AlphaFoldDB" id="A0A7W3N365"/>